<reference evidence="1 2" key="1">
    <citation type="submission" date="2018-11" db="EMBL/GenBank/DDBJ databases">
        <authorList>
            <person name="Li F."/>
        </authorList>
    </citation>
    <scope>NUCLEOTIDE SEQUENCE [LARGE SCALE GENOMIC DNA]</scope>
    <source>
        <strain evidence="1 2">KIS18-7</strain>
    </source>
</reference>
<protein>
    <submittedName>
        <fullName evidence="1">Uncharacterized protein</fullName>
    </submittedName>
</protein>
<organism evidence="1 2">
    <name type="scientific">Nocardioides marmorisolisilvae</name>
    <dbReference type="NCBI Taxonomy" id="1542737"/>
    <lineage>
        <taxon>Bacteria</taxon>
        <taxon>Bacillati</taxon>
        <taxon>Actinomycetota</taxon>
        <taxon>Actinomycetes</taxon>
        <taxon>Propionibacteriales</taxon>
        <taxon>Nocardioidaceae</taxon>
        <taxon>Nocardioides</taxon>
    </lineage>
</organism>
<sequence length="248" mass="27231">MARGSYAVRVSSPVPNAKSTLVDDGWRKRSGDFYTRRLAPRVDGLLALAANRGLPHQWRLQPYVGVVHERVNALARTLTGATTRNPYPQDTIRTRLVTLLDGAGAQERDRWLVAAESHDRNAQVFAEVARAAREVGLPWMEARTSLDAVIYELEDGNGPVRLTPLLTAALWLTGNVEAAERRLVDVATRFGEQAPPPPQQLPGVRVTAIGSSAPPEGWPRPAFDAFAARLRAGMEQYPDGPPEDWRSA</sequence>
<dbReference type="Proteomes" id="UP000277094">
    <property type="component" value="Unassembled WGS sequence"/>
</dbReference>
<comment type="caution">
    <text evidence="1">The sequence shown here is derived from an EMBL/GenBank/DDBJ whole genome shotgun (WGS) entry which is preliminary data.</text>
</comment>
<evidence type="ECO:0000313" key="1">
    <source>
        <dbReference type="EMBL" id="RNL81099.1"/>
    </source>
</evidence>
<gene>
    <name evidence="1" type="ORF">EFL95_01595</name>
</gene>
<accession>A0A3N0DZR9</accession>
<keyword evidence="2" id="KW-1185">Reference proteome</keyword>
<dbReference type="AlphaFoldDB" id="A0A3N0DZR9"/>
<evidence type="ECO:0000313" key="2">
    <source>
        <dbReference type="Proteomes" id="UP000277094"/>
    </source>
</evidence>
<name>A0A3N0DZR9_9ACTN</name>
<dbReference type="EMBL" id="RJSG01000001">
    <property type="protein sequence ID" value="RNL81099.1"/>
    <property type="molecule type" value="Genomic_DNA"/>
</dbReference>
<proteinExistence type="predicted"/>